<protein>
    <submittedName>
        <fullName evidence="2">Uncharacterized protein</fullName>
    </submittedName>
</protein>
<dbReference type="HOGENOM" id="CLU_3092321_0_0_5"/>
<comment type="caution">
    <text evidence="2">The sequence shown here is derived from an EMBL/GenBank/DDBJ whole genome shotgun (WGS) entry which is preliminary data.</text>
</comment>
<keyword evidence="3" id="KW-1185">Reference proteome</keyword>
<feature type="region of interest" description="Disordered" evidence="1">
    <location>
        <begin position="1"/>
        <end position="52"/>
    </location>
</feature>
<gene>
    <name evidence="2" type="ORF">HMPREF0731_4029</name>
</gene>
<feature type="compositionally biased region" description="Gly residues" evidence="1">
    <location>
        <begin position="7"/>
        <end position="16"/>
    </location>
</feature>
<organism evidence="2 3">
    <name type="scientific">Pseudoroseomonas cervicalis ATCC 49957</name>
    <dbReference type="NCBI Taxonomy" id="525371"/>
    <lineage>
        <taxon>Bacteria</taxon>
        <taxon>Pseudomonadati</taxon>
        <taxon>Pseudomonadota</taxon>
        <taxon>Alphaproteobacteria</taxon>
        <taxon>Acetobacterales</taxon>
        <taxon>Roseomonadaceae</taxon>
        <taxon>Roseomonas</taxon>
    </lineage>
</organism>
<accession>D5RSG7</accession>
<feature type="non-terminal residue" evidence="2">
    <location>
        <position position="52"/>
    </location>
</feature>
<proteinExistence type="predicted"/>
<sequence length="52" mass="5033">MPATLQQGGGGGGGGRASFHGNVIERLEAREIGQGGTRQGAGDGAAGGQRRA</sequence>
<evidence type="ECO:0000256" key="1">
    <source>
        <dbReference type="SAM" id="MobiDB-lite"/>
    </source>
</evidence>
<dbReference type="EMBL" id="ADVL01000741">
    <property type="protein sequence ID" value="EFH09756.1"/>
    <property type="molecule type" value="Genomic_DNA"/>
</dbReference>
<evidence type="ECO:0000313" key="3">
    <source>
        <dbReference type="Proteomes" id="UP000005324"/>
    </source>
</evidence>
<feature type="compositionally biased region" description="Gly residues" evidence="1">
    <location>
        <begin position="33"/>
        <end position="52"/>
    </location>
</feature>
<reference evidence="2 3" key="1">
    <citation type="submission" date="2010-04" db="EMBL/GenBank/DDBJ databases">
        <authorList>
            <person name="Qin X."/>
            <person name="Bachman B."/>
            <person name="Battles P."/>
            <person name="Bell A."/>
            <person name="Bess C."/>
            <person name="Bickham C."/>
            <person name="Chaboub L."/>
            <person name="Chen D."/>
            <person name="Coyle M."/>
            <person name="Deiros D.R."/>
            <person name="Dinh H."/>
            <person name="Forbes L."/>
            <person name="Fowler G."/>
            <person name="Francisco L."/>
            <person name="Fu Q."/>
            <person name="Gubbala S."/>
            <person name="Hale W."/>
            <person name="Han Y."/>
            <person name="Hemphill L."/>
            <person name="Highlander S.K."/>
            <person name="Hirani K."/>
            <person name="Hogues M."/>
            <person name="Jackson L."/>
            <person name="Jakkamsetti A."/>
            <person name="Javaid M."/>
            <person name="Jiang H."/>
            <person name="Korchina V."/>
            <person name="Kovar C."/>
            <person name="Lara F."/>
            <person name="Lee S."/>
            <person name="Mata R."/>
            <person name="Mathew T."/>
            <person name="Moen C."/>
            <person name="Morales K."/>
            <person name="Munidasa M."/>
            <person name="Nazareth L."/>
            <person name="Ngo R."/>
            <person name="Nguyen L."/>
            <person name="Okwuonu G."/>
            <person name="Ongeri F."/>
            <person name="Patil S."/>
            <person name="Petrosino J."/>
            <person name="Pham C."/>
            <person name="Pham P."/>
            <person name="Pu L.-L."/>
            <person name="Puazo M."/>
            <person name="Raj R."/>
            <person name="Reid J."/>
            <person name="Rouhana J."/>
            <person name="Saada N."/>
            <person name="Shang Y."/>
            <person name="Simmons D."/>
            <person name="Thornton R."/>
            <person name="Warren J."/>
            <person name="Weissenberger G."/>
            <person name="Zhang J."/>
            <person name="Zhang L."/>
            <person name="Zhou C."/>
            <person name="Zhu D."/>
            <person name="Muzny D."/>
            <person name="Worley K."/>
            <person name="Gibbs R."/>
        </authorList>
    </citation>
    <scope>NUCLEOTIDE SEQUENCE [LARGE SCALE GENOMIC DNA]</scope>
    <source>
        <strain evidence="2 3">ATCC 49957</strain>
    </source>
</reference>
<evidence type="ECO:0000313" key="2">
    <source>
        <dbReference type="EMBL" id="EFH09756.1"/>
    </source>
</evidence>
<dbReference type="Proteomes" id="UP000005324">
    <property type="component" value="Unassembled WGS sequence"/>
</dbReference>
<name>D5RSG7_9PROT</name>
<dbReference type="AlphaFoldDB" id="D5RSG7"/>